<evidence type="ECO:0000256" key="1">
    <source>
        <dbReference type="ARBA" id="ARBA00001946"/>
    </source>
</evidence>
<dbReference type="PANTHER" id="PTHR11088">
    <property type="entry name" value="TRNA DIMETHYLALLYLTRANSFERASE"/>
    <property type="match status" value="1"/>
</dbReference>
<comment type="subunit">
    <text evidence="10">Monomer.</text>
</comment>
<evidence type="ECO:0000256" key="8">
    <source>
        <dbReference type="ARBA" id="ARBA00022842"/>
    </source>
</evidence>
<comment type="similarity">
    <text evidence="3 10 13">Belongs to the IPP transferase family.</text>
</comment>
<evidence type="ECO:0000256" key="7">
    <source>
        <dbReference type="ARBA" id="ARBA00022840"/>
    </source>
</evidence>
<name>F4A1Q4_MAHA5</name>
<comment type="caution">
    <text evidence="10">Lacks conserved residue(s) required for the propagation of feature annotation.</text>
</comment>
<keyword evidence="6 10" id="KW-0547">Nucleotide-binding</keyword>
<dbReference type="AlphaFoldDB" id="F4A1Q4"/>
<dbReference type="OrthoDB" id="9776390at2"/>
<dbReference type="EMBL" id="CP002360">
    <property type="protein sequence ID" value="AEE97104.1"/>
    <property type="molecule type" value="Genomic_DNA"/>
</dbReference>
<dbReference type="eggNOG" id="COG0324">
    <property type="taxonomic scope" value="Bacteria"/>
</dbReference>
<dbReference type="FunFam" id="1.10.20.140:FF:000001">
    <property type="entry name" value="tRNA dimethylallyltransferase"/>
    <property type="match status" value="1"/>
</dbReference>
<dbReference type="HOGENOM" id="CLU_032616_0_1_9"/>
<reference evidence="15" key="1">
    <citation type="submission" date="2010-11" db="EMBL/GenBank/DDBJ databases">
        <title>The complete genome of Mahella australiensis DSM 15567.</title>
        <authorList>
            <consortium name="US DOE Joint Genome Institute (JGI-PGF)"/>
            <person name="Lucas S."/>
            <person name="Copeland A."/>
            <person name="Lapidus A."/>
            <person name="Bruce D."/>
            <person name="Goodwin L."/>
            <person name="Pitluck S."/>
            <person name="Kyrpides N."/>
            <person name="Mavromatis K."/>
            <person name="Pagani I."/>
            <person name="Ivanova N."/>
            <person name="Teshima H."/>
            <person name="Brettin T."/>
            <person name="Detter J.C."/>
            <person name="Han C."/>
            <person name="Tapia R."/>
            <person name="Land M."/>
            <person name="Hauser L."/>
            <person name="Markowitz V."/>
            <person name="Cheng J.-F."/>
            <person name="Hugenholtz P."/>
            <person name="Woyke T."/>
            <person name="Wu D."/>
            <person name="Spring S."/>
            <person name="Pukall R."/>
            <person name="Steenblock K."/>
            <person name="Schneider S."/>
            <person name="Klenk H.-P."/>
            <person name="Eisen J.A."/>
        </authorList>
    </citation>
    <scope>NUCLEOTIDE SEQUENCE [LARGE SCALE GENOMIC DNA]</scope>
    <source>
        <strain evidence="15">DSM 15567 / CIP 107919 / 50-1 BON</strain>
    </source>
</reference>
<keyword evidence="4 10" id="KW-0808">Transferase</keyword>
<evidence type="ECO:0000313" key="14">
    <source>
        <dbReference type="EMBL" id="AEE97104.1"/>
    </source>
</evidence>
<accession>F4A1Q4</accession>
<dbReference type="STRING" id="697281.Mahau_1928"/>
<keyword evidence="15" id="KW-1185">Reference proteome</keyword>
<comment type="cofactor">
    <cofactor evidence="1 10">
        <name>Mg(2+)</name>
        <dbReference type="ChEBI" id="CHEBI:18420"/>
    </cofactor>
</comment>
<dbReference type="GO" id="GO:0006400">
    <property type="term" value="P:tRNA modification"/>
    <property type="evidence" value="ECO:0007669"/>
    <property type="project" value="TreeGrafter"/>
</dbReference>
<keyword evidence="8 10" id="KW-0460">Magnesium</keyword>
<comment type="catalytic activity">
    <reaction evidence="9 10 11">
        <text>adenosine(37) in tRNA + dimethylallyl diphosphate = N(6)-dimethylallyladenosine(37) in tRNA + diphosphate</text>
        <dbReference type="Rhea" id="RHEA:26482"/>
        <dbReference type="Rhea" id="RHEA-COMP:10162"/>
        <dbReference type="Rhea" id="RHEA-COMP:10375"/>
        <dbReference type="ChEBI" id="CHEBI:33019"/>
        <dbReference type="ChEBI" id="CHEBI:57623"/>
        <dbReference type="ChEBI" id="CHEBI:74411"/>
        <dbReference type="ChEBI" id="CHEBI:74415"/>
        <dbReference type="EC" id="2.5.1.75"/>
    </reaction>
</comment>
<evidence type="ECO:0000256" key="9">
    <source>
        <dbReference type="ARBA" id="ARBA00049563"/>
    </source>
</evidence>
<evidence type="ECO:0000256" key="13">
    <source>
        <dbReference type="RuleBase" id="RU003785"/>
    </source>
</evidence>
<dbReference type="Gene3D" id="1.10.20.140">
    <property type="match status" value="1"/>
</dbReference>
<evidence type="ECO:0000256" key="3">
    <source>
        <dbReference type="ARBA" id="ARBA00005842"/>
    </source>
</evidence>
<dbReference type="NCBIfam" id="TIGR00174">
    <property type="entry name" value="miaA"/>
    <property type="match status" value="1"/>
</dbReference>
<organism evidence="14 15">
    <name type="scientific">Mahella australiensis (strain DSM 15567 / CIP 107919 / 50-1 BON)</name>
    <dbReference type="NCBI Taxonomy" id="697281"/>
    <lineage>
        <taxon>Bacteria</taxon>
        <taxon>Bacillati</taxon>
        <taxon>Bacillota</taxon>
        <taxon>Clostridia</taxon>
        <taxon>Thermoanaerobacterales</taxon>
        <taxon>Thermoanaerobacterales Family IV. Incertae Sedis</taxon>
        <taxon>Mahella</taxon>
    </lineage>
</organism>
<keyword evidence="5 10" id="KW-0819">tRNA processing</keyword>
<dbReference type="InterPro" id="IPR027417">
    <property type="entry name" value="P-loop_NTPase"/>
</dbReference>
<dbReference type="SUPFAM" id="SSF52540">
    <property type="entry name" value="P-loop containing nucleoside triphosphate hydrolases"/>
    <property type="match status" value="2"/>
</dbReference>
<feature type="site" description="Interaction with substrate tRNA" evidence="10">
    <location>
        <position position="101"/>
    </location>
</feature>
<feature type="site" description="Interaction with substrate tRNA" evidence="10">
    <location>
        <position position="124"/>
    </location>
</feature>
<evidence type="ECO:0000256" key="2">
    <source>
        <dbReference type="ARBA" id="ARBA00003213"/>
    </source>
</evidence>
<evidence type="ECO:0000256" key="6">
    <source>
        <dbReference type="ARBA" id="ARBA00022741"/>
    </source>
</evidence>
<dbReference type="EC" id="2.5.1.75" evidence="10"/>
<sequence length="308" mass="35147">MQKPLIVIVGPTAVGKTDVAIEVAQRINGSIISADATQVYKYMDIGSAKPTPEERKGIPHYMIDVVTPDEAFSVALFQRMAEQCIDEIIAHGRMPMLVGGTGLYINSMVYNLDFSEGAPDAELRENLRHKAREYGADALYDELASVDPDAAARISRNDLKRIIRALEVYYKTGRPISYYQQRSKSVPPRYNAVMIGLTMDRQRLYNRIEQRVDAMMAKGLLEEVKWLKANGYADNPVAMQAVGYKELLAYLKGLCTLDEAVMLIKRNTRRLAKRQWTWFNRDKNIRWFNVDEFESKGELVEHILEYIV</sequence>
<dbReference type="RefSeq" id="WP_013781532.1">
    <property type="nucleotide sequence ID" value="NC_015520.1"/>
</dbReference>
<evidence type="ECO:0000313" key="15">
    <source>
        <dbReference type="Proteomes" id="UP000008457"/>
    </source>
</evidence>
<dbReference type="Gene3D" id="3.40.50.300">
    <property type="entry name" value="P-loop containing nucleotide triphosphate hydrolases"/>
    <property type="match status" value="1"/>
</dbReference>
<feature type="binding site" evidence="10">
    <location>
        <begin position="10"/>
        <end position="17"/>
    </location>
    <ligand>
        <name>ATP</name>
        <dbReference type="ChEBI" id="CHEBI:30616"/>
    </ligand>
</feature>
<feature type="binding site" evidence="10">
    <location>
        <begin position="12"/>
        <end position="17"/>
    </location>
    <ligand>
        <name>substrate</name>
    </ligand>
</feature>
<dbReference type="Pfam" id="PF01715">
    <property type="entry name" value="IPPT"/>
    <property type="match status" value="1"/>
</dbReference>
<gene>
    <name evidence="10" type="primary">miaA</name>
    <name evidence="14" type="ordered locus">Mahau_1928</name>
</gene>
<dbReference type="GO" id="GO:0005524">
    <property type="term" value="F:ATP binding"/>
    <property type="evidence" value="ECO:0007669"/>
    <property type="project" value="UniProtKB-UniRule"/>
</dbReference>
<comment type="function">
    <text evidence="2 10 12">Catalyzes the transfer of a dimethylallyl group onto the adenine at position 37 in tRNAs that read codons beginning with uridine, leading to the formation of N6-(dimethylallyl)adenosine (i(6)A).</text>
</comment>
<proteinExistence type="inferred from homology"/>
<evidence type="ECO:0000256" key="12">
    <source>
        <dbReference type="RuleBase" id="RU003784"/>
    </source>
</evidence>
<dbReference type="GO" id="GO:0052381">
    <property type="term" value="F:tRNA dimethylallyltransferase activity"/>
    <property type="evidence" value="ECO:0007669"/>
    <property type="project" value="UniProtKB-UniRule"/>
</dbReference>
<keyword evidence="7 10" id="KW-0067">ATP-binding</keyword>
<evidence type="ECO:0000256" key="4">
    <source>
        <dbReference type="ARBA" id="ARBA00022679"/>
    </source>
</evidence>
<evidence type="ECO:0000256" key="10">
    <source>
        <dbReference type="HAMAP-Rule" id="MF_00185"/>
    </source>
</evidence>
<dbReference type="KEGG" id="mas:Mahau_1928"/>
<protein>
    <recommendedName>
        <fullName evidence="10">tRNA dimethylallyltransferase</fullName>
        <ecNumber evidence="10">2.5.1.75</ecNumber>
    </recommendedName>
    <alternativeName>
        <fullName evidence="10">Dimethylallyl diphosphate:tRNA dimethylallyltransferase</fullName>
        <shortName evidence="10">DMAPP:tRNA dimethylallyltransferase</shortName>
        <shortName evidence="10">DMATase</shortName>
    </alternativeName>
    <alternativeName>
        <fullName evidence="10">Isopentenyl-diphosphate:tRNA isopentenyltransferase</fullName>
        <shortName evidence="10">IPP transferase</shortName>
        <shortName evidence="10">IPPT</shortName>
        <shortName evidence="10">IPTase</shortName>
    </alternativeName>
</protein>
<dbReference type="HAMAP" id="MF_00185">
    <property type="entry name" value="IPP_trans"/>
    <property type="match status" value="1"/>
</dbReference>
<dbReference type="PANTHER" id="PTHR11088:SF60">
    <property type="entry name" value="TRNA DIMETHYLALLYLTRANSFERASE"/>
    <property type="match status" value="1"/>
</dbReference>
<reference evidence="14 15" key="2">
    <citation type="journal article" date="2011" name="Stand. Genomic Sci.">
        <title>Complete genome sequence of Mahella australiensis type strain (50-1 BON).</title>
        <authorList>
            <person name="Sikorski J."/>
            <person name="Teshima H."/>
            <person name="Nolan M."/>
            <person name="Lucas S."/>
            <person name="Hammon N."/>
            <person name="Deshpande S."/>
            <person name="Cheng J.F."/>
            <person name="Pitluck S."/>
            <person name="Liolios K."/>
            <person name="Pagani I."/>
            <person name="Ivanova N."/>
            <person name="Huntemann M."/>
            <person name="Mavromatis K."/>
            <person name="Ovchinikova G."/>
            <person name="Pati A."/>
            <person name="Tapia R."/>
            <person name="Han C."/>
            <person name="Goodwin L."/>
            <person name="Chen A."/>
            <person name="Palaniappan K."/>
            <person name="Land M."/>
            <person name="Hauser L."/>
            <person name="Ngatchou-Djao O.D."/>
            <person name="Rohde M."/>
            <person name="Pukall R."/>
            <person name="Spring S."/>
            <person name="Abt B."/>
            <person name="Goker M."/>
            <person name="Detter J.C."/>
            <person name="Woyke T."/>
            <person name="Bristow J."/>
            <person name="Markowitz V."/>
            <person name="Hugenholtz P."/>
            <person name="Eisen J.A."/>
            <person name="Kyrpides N.C."/>
            <person name="Klenk H.P."/>
            <person name="Lapidus A."/>
        </authorList>
    </citation>
    <scope>NUCLEOTIDE SEQUENCE [LARGE SCALE GENOMIC DNA]</scope>
    <source>
        <strain evidence="15">DSM 15567 / CIP 107919 / 50-1 BON</strain>
    </source>
</reference>
<dbReference type="InterPro" id="IPR018022">
    <property type="entry name" value="IPT"/>
</dbReference>
<evidence type="ECO:0000256" key="11">
    <source>
        <dbReference type="RuleBase" id="RU003783"/>
    </source>
</evidence>
<dbReference type="InterPro" id="IPR039657">
    <property type="entry name" value="Dimethylallyltransferase"/>
</dbReference>
<dbReference type="Proteomes" id="UP000008457">
    <property type="component" value="Chromosome"/>
</dbReference>
<evidence type="ECO:0000256" key="5">
    <source>
        <dbReference type="ARBA" id="ARBA00022694"/>
    </source>
</evidence>